<dbReference type="RefSeq" id="WP_025838930.1">
    <property type="nucleotide sequence ID" value="NZ_FUWL01000009.1"/>
</dbReference>
<dbReference type="NCBIfam" id="NF005741">
    <property type="entry name" value="PRK07565.1"/>
    <property type="match status" value="1"/>
</dbReference>
<dbReference type="Proteomes" id="UP000189956">
    <property type="component" value="Unassembled WGS sequence"/>
</dbReference>
<dbReference type="OrthoDB" id="9794954at2"/>
<evidence type="ECO:0000256" key="2">
    <source>
        <dbReference type="ARBA" id="ARBA00004725"/>
    </source>
</evidence>
<keyword evidence="10" id="KW-1185">Reference proteome</keyword>
<dbReference type="PIRSF" id="PIRSF000164">
    <property type="entry name" value="DHO_oxidase"/>
    <property type="match status" value="1"/>
</dbReference>
<dbReference type="eggNOG" id="COG0167">
    <property type="taxonomic scope" value="Bacteria"/>
</dbReference>
<name>A0A099WT91_PORCN</name>
<dbReference type="InterPro" id="IPR013785">
    <property type="entry name" value="Aldolase_TIM"/>
</dbReference>
<organism evidence="8 10">
    <name type="scientific">Porphyromonas cangingivalis</name>
    <dbReference type="NCBI Taxonomy" id="36874"/>
    <lineage>
        <taxon>Bacteria</taxon>
        <taxon>Pseudomonadati</taxon>
        <taxon>Bacteroidota</taxon>
        <taxon>Bacteroidia</taxon>
        <taxon>Bacteroidales</taxon>
        <taxon>Porphyromonadaceae</taxon>
        <taxon>Porphyromonas</taxon>
    </lineage>
</organism>
<protein>
    <submittedName>
        <fullName evidence="9">Dihydroorotate dehydrogenase (Fumarate)</fullName>
    </submittedName>
</protein>
<dbReference type="SUPFAM" id="SSF51395">
    <property type="entry name" value="FMN-linked oxidoreductases"/>
    <property type="match status" value="1"/>
</dbReference>
<keyword evidence="6" id="KW-0560">Oxidoreductase</keyword>
<feature type="domain" description="Dihydroorotate dehydrogenase catalytic" evidence="7">
    <location>
        <begin position="8"/>
        <end position="286"/>
    </location>
</feature>
<gene>
    <name evidence="8" type="ORF">HQ35_03370</name>
    <name evidence="9" type="ORF">SAMN02745205_01255</name>
</gene>
<keyword evidence="4" id="KW-0288">FMN</keyword>
<accession>A0A099WT91</accession>
<sequence length="343" mass="38354">MADISTLYAGLTLRSPLVVASSGLTNKVHKVKAHEEAGAGAVVLKSIFEEQMEQEAAYMSQDSDYPEAMDYLRHYVTSNALSTHIDLIKACRDSVSIPVIASINCYKRDTWMDYARQLVEAGASAIELNVMRIDTDVNEEAGTHESGLVRMVQEMVSSVKVPVIVKLSKFFTNFCKLSKDLYNAGAAGVVLFNRMYMPDIDINKEEIIIGNVFSSSRDLFDSLRYTALVRGTTPQLSIGISSGVRSGEDVIKSILAGADTVQLCTLLYQNGSQMITRLNEHLYHWMEEKKYESVEEFKSRLAATRVDHFNLYQRSQFMKHFSSYDETPINTATPPKDHPGLAY</sequence>
<evidence type="ECO:0000313" key="11">
    <source>
        <dbReference type="Proteomes" id="UP000189956"/>
    </source>
</evidence>
<dbReference type="InterPro" id="IPR050074">
    <property type="entry name" value="DHO_dehydrogenase"/>
</dbReference>
<dbReference type="EMBL" id="FUWL01000009">
    <property type="protein sequence ID" value="SJZ58059.1"/>
    <property type="molecule type" value="Genomic_DNA"/>
</dbReference>
<comment type="cofactor">
    <cofactor evidence="1">
        <name>FMN</name>
        <dbReference type="ChEBI" id="CHEBI:58210"/>
    </cofactor>
</comment>
<reference evidence="9 11" key="2">
    <citation type="submission" date="2017-02" db="EMBL/GenBank/DDBJ databases">
        <authorList>
            <person name="Peterson S.W."/>
        </authorList>
    </citation>
    <scope>NUCLEOTIDE SEQUENCE [LARGE SCALE GENOMIC DNA]</scope>
    <source>
        <strain evidence="9 11">ATCC 700135</strain>
    </source>
</reference>
<dbReference type="PANTHER" id="PTHR48109:SF3">
    <property type="entry name" value="SLL0744 PROTEIN"/>
    <property type="match status" value="1"/>
</dbReference>
<dbReference type="GO" id="GO:0005737">
    <property type="term" value="C:cytoplasm"/>
    <property type="evidence" value="ECO:0007669"/>
    <property type="project" value="InterPro"/>
</dbReference>
<dbReference type="InterPro" id="IPR005720">
    <property type="entry name" value="Dihydroorotate_DH_cat"/>
</dbReference>
<dbReference type="InterPro" id="IPR012135">
    <property type="entry name" value="Dihydroorotate_DH_1_2"/>
</dbReference>
<dbReference type="UniPathway" id="UPA00070"/>
<evidence type="ECO:0000259" key="7">
    <source>
        <dbReference type="Pfam" id="PF01180"/>
    </source>
</evidence>
<dbReference type="STRING" id="36874.HQ34_09650"/>
<evidence type="ECO:0000256" key="4">
    <source>
        <dbReference type="ARBA" id="ARBA00022643"/>
    </source>
</evidence>
<dbReference type="PANTHER" id="PTHR48109">
    <property type="entry name" value="DIHYDROOROTATE DEHYDROGENASE (QUINONE), MITOCHONDRIAL-RELATED"/>
    <property type="match status" value="1"/>
</dbReference>
<dbReference type="AlphaFoldDB" id="A0A099WT91"/>
<dbReference type="Proteomes" id="UP000030125">
    <property type="component" value="Unassembled WGS sequence"/>
</dbReference>
<evidence type="ECO:0000313" key="10">
    <source>
        <dbReference type="Proteomes" id="UP000030125"/>
    </source>
</evidence>
<evidence type="ECO:0000313" key="8">
    <source>
        <dbReference type="EMBL" id="KGN81911.1"/>
    </source>
</evidence>
<dbReference type="GO" id="GO:0006207">
    <property type="term" value="P:'de novo' pyrimidine nucleobase biosynthetic process"/>
    <property type="evidence" value="ECO:0007669"/>
    <property type="project" value="TreeGrafter"/>
</dbReference>
<evidence type="ECO:0000256" key="3">
    <source>
        <dbReference type="ARBA" id="ARBA00022630"/>
    </source>
</evidence>
<dbReference type="Gene3D" id="3.20.20.70">
    <property type="entry name" value="Aldolase class I"/>
    <property type="match status" value="1"/>
</dbReference>
<evidence type="ECO:0000256" key="6">
    <source>
        <dbReference type="ARBA" id="ARBA00023002"/>
    </source>
</evidence>
<keyword evidence="5" id="KW-0665">Pyrimidine biosynthesis</keyword>
<evidence type="ECO:0000313" key="9">
    <source>
        <dbReference type="EMBL" id="SJZ58059.1"/>
    </source>
</evidence>
<evidence type="ECO:0000256" key="1">
    <source>
        <dbReference type="ARBA" id="ARBA00001917"/>
    </source>
</evidence>
<reference evidence="8 10" key="1">
    <citation type="submission" date="2014-08" db="EMBL/GenBank/DDBJ databases">
        <title>Porphyromonas cangingivalis strain:COT-109_OH1386 Genome sequencing.</title>
        <authorList>
            <person name="Wallis C."/>
            <person name="Deusch O."/>
            <person name="O'Flynn C."/>
            <person name="Davis I."/>
            <person name="Jospin G."/>
            <person name="Darling A.E."/>
            <person name="Coil D.A."/>
            <person name="Alexiev A."/>
            <person name="Horsfall A."/>
            <person name="Kirkwood N."/>
            <person name="Harris S."/>
            <person name="Eisen J.A."/>
        </authorList>
    </citation>
    <scope>NUCLEOTIDE SEQUENCE [LARGE SCALE GENOMIC DNA]</scope>
    <source>
        <strain evidence="10">COT-109 OH1386</strain>
        <strain evidence="8">COT-109_OH1386</strain>
    </source>
</reference>
<dbReference type="GO" id="GO:0004152">
    <property type="term" value="F:dihydroorotate dehydrogenase activity"/>
    <property type="evidence" value="ECO:0007669"/>
    <property type="project" value="InterPro"/>
</dbReference>
<keyword evidence="3" id="KW-0285">Flavoprotein</keyword>
<dbReference type="Pfam" id="PF01180">
    <property type="entry name" value="DHO_dh"/>
    <property type="match status" value="1"/>
</dbReference>
<proteinExistence type="predicted"/>
<comment type="pathway">
    <text evidence="2">Pyrimidine metabolism; UMP biosynthesis via de novo pathway.</text>
</comment>
<dbReference type="GO" id="GO:0044205">
    <property type="term" value="P:'de novo' UMP biosynthetic process"/>
    <property type="evidence" value="ECO:0007669"/>
    <property type="project" value="UniProtKB-UniPathway"/>
</dbReference>
<evidence type="ECO:0000256" key="5">
    <source>
        <dbReference type="ARBA" id="ARBA00022975"/>
    </source>
</evidence>
<dbReference type="EMBL" id="JQJD01000018">
    <property type="protein sequence ID" value="KGN81911.1"/>
    <property type="molecule type" value="Genomic_DNA"/>
</dbReference>